<dbReference type="SUPFAM" id="SSF82649">
    <property type="entry name" value="SufE/NifU"/>
    <property type="match status" value="1"/>
</dbReference>
<dbReference type="GO" id="GO:0051536">
    <property type="term" value="F:iron-sulfur cluster binding"/>
    <property type="evidence" value="ECO:0007669"/>
    <property type="project" value="InterPro"/>
</dbReference>
<dbReference type="InterPro" id="IPR002871">
    <property type="entry name" value="NIF_FeS_clus_asmbl_NifU_N"/>
</dbReference>
<dbReference type="Proteomes" id="UP000190814">
    <property type="component" value="Unassembled WGS sequence"/>
</dbReference>
<dbReference type="OrthoDB" id="9804157at2"/>
<gene>
    <name evidence="2" type="ORF">SAMN02745111_00676</name>
</gene>
<dbReference type="NCBIfam" id="TIGR01994">
    <property type="entry name" value="SUF_scaf_2"/>
    <property type="match status" value="1"/>
</dbReference>
<reference evidence="2 3" key="1">
    <citation type="submission" date="2017-02" db="EMBL/GenBank/DDBJ databases">
        <authorList>
            <person name="Peterson S.W."/>
        </authorList>
    </citation>
    <scope>NUCLEOTIDE SEQUENCE [LARGE SCALE GENOMIC DNA]</scope>
    <source>
        <strain evidence="2 3">ATCC 35992</strain>
    </source>
</reference>
<feature type="domain" description="NIF system FeS cluster assembly NifU N-terminal" evidence="1">
    <location>
        <begin position="8"/>
        <end position="128"/>
    </location>
</feature>
<dbReference type="AlphaFoldDB" id="A0A1T4VCJ0"/>
<dbReference type="Pfam" id="PF01592">
    <property type="entry name" value="NifU_N"/>
    <property type="match status" value="1"/>
</dbReference>
<name>A0A1T4VCJ0_9FIRM</name>
<accession>A0A1T4VCJ0</accession>
<protein>
    <submittedName>
        <fullName evidence="2">Nitrogen fixation protein NifU</fullName>
    </submittedName>
</protein>
<dbReference type="EMBL" id="FUXZ01000004">
    <property type="protein sequence ID" value="SKA62699.1"/>
    <property type="molecule type" value="Genomic_DNA"/>
</dbReference>
<keyword evidence="3" id="KW-1185">Reference proteome</keyword>
<evidence type="ECO:0000313" key="2">
    <source>
        <dbReference type="EMBL" id="SKA62699.1"/>
    </source>
</evidence>
<evidence type="ECO:0000259" key="1">
    <source>
        <dbReference type="Pfam" id="PF01592"/>
    </source>
</evidence>
<organism evidence="2 3">
    <name type="scientific">Eubacterium uniforme</name>
    <dbReference type="NCBI Taxonomy" id="39495"/>
    <lineage>
        <taxon>Bacteria</taxon>
        <taxon>Bacillati</taxon>
        <taxon>Bacillota</taxon>
        <taxon>Clostridia</taxon>
        <taxon>Eubacteriales</taxon>
        <taxon>Eubacteriaceae</taxon>
        <taxon>Eubacterium</taxon>
    </lineage>
</organism>
<dbReference type="Gene3D" id="3.90.1010.10">
    <property type="match status" value="1"/>
</dbReference>
<dbReference type="PANTHER" id="PTHR10093">
    <property type="entry name" value="IRON-SULFUR CLUSTER ASSEMBLY ENZYME NIFU HOMOLOG"/>
    <property type="match status" value="1"/>
</dbReference>
<sequence length="141" mass="15700">MMDNKSFYNRILTEHNVSPFNKGKLTNPMMVKRGVNPSCGDDLTIELSIDDGGIIKECAYTGDGCAISQASCDIMIDLVVGKSVDEALRLKEIFLRMIKEEINEEEEDELGEAIAFADVAHMPARVKCAVLGWRTLEEMLK</sequence>
<proteinExistence type="predicted"/>
<dbReference type="GO" id="GO:0005506">
    <property type="term" value="F:iron ion binding"/>
    <property type="evidence" value="ECO:0007669"/>
    <property type="project" value="InterPro"/>
</dbReference>
<dbReference type="CDD" id="cd06664">
    <property type="entry name" value="IscU_like"/>
    <property type="match status" value="1"/>
</dbReference>
<dbReference type="GO" id="GO:0016226">
    <property type="term" value="P:iron-sulfur cluster assembly"/>
    <property type="evidence" value="ECO:0007669"/>
    <property type="project" value="InterPro"/>
</dbReference>
<dbReference type="STRING" id="39495.SAMN02745111_00676"/>
<evidence type="ECO:0000313" key="3">
    <source>
        <dbReference type="Proteomes" id="UP000190814"/>
    </source>
</evidence>